<dbReference type="AlphaFoldDB" id="A0A9W8HLG9"/>
<reference evidence="2" key="1">
    <citation type="submission" date="2022-07" db="EMBL/GenBank/DDBJ databases">
        <title>Phylogenomic reconstructions and comparative analyses of Kickxellomycotina fungi.</title>
        <authorList>
            <person name="Reynolds N.K."/>
            <person name="Stajich J.E."/>
            <person name="Barry K."/>
            <person name="Grigoriev I.V."/>
            <person name="Crous P."/>
            <person name="Smith M.E."/>
        </authorList>
    </citation>
    <scope>NUCLEOTIDE SEQUENCE</scope>
    <source>
        <strain evidence="2">NBRC 105414</strain>
    </source>
</reference>
<dbReference type="OrthoDB" id="5519740at2759"/>
<organism evidence="2 3">
    <name type="scientific">Coemansia javaensis</name>
    <dbReference type="NCBI Taxonomy" id="2761396"/>
    <lineage>
        <taxon>Eukaryota</taxon>
        <taxon>Fungi</taxon>
        <taxon>Fungi incertae sedis</taxon>
        <taxon>Zoopagomycota</taxon>
        <taxon>Kickxellomycotina</taxon>
        <taxon>Kickxellomycetes</taxon>
        <taxon>Kickxellales</taxon>
        <taxon>Kickxellaceae</taxon>
        <taxon>Coemansia</taxon>
    </lineage>
</organism>
<keyword evidence="3" id="KW-1185">Reference proteome</keyword>
<dbReference type="InterPro" id="IPR051807">
    <property type="entry name" value="Sec-metab_biosynth-assoc"/>
</dbReference>
<evidence type="ECO:0000313" key="3">
    <source>
        <dbReference type="Proteomes" id="UP001140217"/>
    </source>
</evidence>
<evidence type="ECO:0000259" key="1">
    <source>
        <dbReference type="Pfam" id="PF03795"/>
    </source>
</evidence>
<dbReference type="Gene3D" id="3.30.70.1060">
    <property type="entry name" value="Dimeric alpha+beta barrel"/>
    <property type="match status" value="1"/>
</dbReference>
<gene>
    <name evidence="2" type="ORF">H4R18_001437</name>
</gene>
<dbReference type="Pfam" id="PF03795">
    <property type="entry name" value="YCII"/>
    <property type="match status" value="1"/>
</dbReference>
<dbReference type="InterPro" id="IPR005545">
    <property type="entry name" value="YCII"/>
</dbReference>
<feature type="domain" description="YCII-related" evidence="1">
    <location>
        <begin position="38"/>
        <end position="111"/>
    </location>
</feature>
<accession>A0A9W8HLG9</accession>
<evidence type="ECO:0000313" key="2">
    <source>
        <dbReference type="EMBL" id="KAJ2783881.1"/>
    </source>
</evidence>
<comment type="caution">
    <text evidence="2">The sequence shown here is derived from an EMBL/GenBank/DDBJ whole genome shotgun (WGS) entry which is preliminary data.</text>
</comment>
<protein>
    <recommendedName>
        <fullName evidence="1">YCII-related domain-containing protein</fullName>
    </recommendedName>
</protein>
<name>A0A9W8HLG9_9FUNG</name>
<sequence length="126" mass="13504">MSLLLRRHFLSAAQHSTRTRHLSAMNCSFLVLVDDHTDAGALARRQETRAAHLAGAASLKAQGTLVSAGALLDSHESGGRMVGSTLVINAASPDDVMALLRNDPYVAARVWNLDSARILPFRPASF</sequence>
<dbReference type="InterPro" id="IPR011008">
    <property type="entry name" value="Dimeric_a/b-barrel"/>
</dbReference>
<dbReference type="EMBL" id="JANBUL010000037">
    <property type="protein sequence ID" value="KAJ2783881.1"/>
    <property type="molecule type" value="Genomic_DNA"/>
</dbReference>
<dbReference type="PANTHER" id="PTHR33606:SF3">
    <property type="entry name" value="PROTEIN YCII"/>
    <property type="match status" value="1"/>
</dbReference>
<dbReference type="Proteomes" id="UP001140217">
    <property type="component" value="Unassembled WGS sequence"/>
</dbReference>
<proteinExistence type="predicted"/>
<dbReference type="SUPFAM" id="SSF54909">
    <property type="entry name" value="Dimeric alpha+beta barrel"/>
    <property type="match status" value="1"/>
</dbReference>
<dbReference type="PANTHER" id="PTHR33606">
    <property type="entry name" value="PROTEIN YCII"/>
    <property type="match status" value="1"/>
</dbReference>